<keyword evidence="3" id="KW-1185">Reference proteome</keyword>
<dbReference type="Ensembl" id="ENSACAT00000011576.3">
    <property type="protein sequence ID" value="ENSACAP00000011338.3"/>
    <property type="gene ID" value="ENSACAG00000011550.3"/>
</dbReference>
<dbReference type="Proteomes" id="UP000001646">
    <property type="component" value="Unplaced"/>
</dbReference>
<dbReference type="Bgee" id="ENSACAG00000011550">
    <property type="expression patterns" value="Expressed in adrenal gland and 8 other cell types or tissues"/>
</dbReference>
<evidence type="ECO:0000256" key="1">
    <source>
        <dbReference type="SAM" id="MobiDB-lite"/>
    </source>
</evidence>
<reference evidence="2" key="3">
    <citation type="submission" date="2025-09" db="UniProtKB">
        <authorList>
            <consortium name="Ensembl"/>
        </authorList>
    </citation>
    <scope>IDENTIFICATION</scope>
</reference>
<organism evidence="2 3">
    <name type="scientific">Anolis carolinensis</name>
    <name type="common">Green anole</name>
    <name type="synonym">American chameleon</name>
    <dbReference type="NCBI Taxonomy" id="28377"/>
    <lineage>
        <taxon>Eukaryota</taxon>
        <taxon>Metazoa</taxon>
        <taxon>Chordata</taxon>
        <taxon>Craniata</taxon>
        <taxon>Vertebrata</taxon>
        <taxon>Euteleostomi</taxon>
        <taxon>Lepidosauria</taxon>
        <taxon>Squamata</taxon>
        <taxon>Bifurcata</taxon>
        <taxon>Unidentata</taxon>
        <taxon>Episquamata</taxon>
        <taxon>Toxicofera</taxon>
        <taxon>Iguania</taxon>
        <taxon>Dactyloidae</taxon>
        <taxon>Anolis</taxon>
    </lineage>
</organism>
<accession>H9GHU4</accession>
<dbReference type="Gene3D" id="2.10.50.10">
    <property type="entry name" value="Tumor Necrosis Factor Receptor, subunit A, domain 2"/>
    <property type="match status" value="1"/>
</dbReference>
<evidence type="ECO:0000313" key="2">
    <source>
        <dbReference type="Ensembl" id="ENSACAP00000011338.3"/>
    </source>
</evidence>
<dbReference type="SUPFAM" id="SSF57586">
    <property type="entry name" value="TNF receptor-like"/>
    <property type="match status" value="1"/>
</dbReference>
<dbReference type="InParanoid" id="H9GHU4"/>
<dbReference type="HOGENOM" id="CLU_052667_4_0_1"/>
<sequence length="258" mass="28264">MNLLWGDTFSVKNSVTAHCLSCIDRPPVQGSILHSLTTQPFNAKASRQMELTVEESLLNKPGPAADQDCHLLRSYESEGITFHSTLVADPYHNFLLPMYLPLPDAGLEVYMPGTTTSQAECRCRRGTHCSSHECHTCRHNTPCGPGQGVKQQGGPMGRPSSCVIKSNARLNSETKKKKDLLVNASMLGPSRCFGLQLPQFLTAVCVSPQDPLQLEGQDPREIDDLEECPALPIQETLLGTKPAQEEGKESRLAIQEQV</sequence>
<reference evidence="2" key="2">
    <citation type="submission" date="2025-08" db="UniProtKB">
        <authorList>
            <consortium name="Ensembl"/>
        </authorList>
    </citation>
    <scope>IDENTIFICATION</scope>
</reference>
<protein>
    <submittedName>
        <fullName evidence="2">Uncharacterized protein</fullName>
    </submittedName>
</protein>
<dbReference type="GeneTree" id="ENSGT01040000243975"/>
<dbReference type="eggNOG" id="ENOG502S5TQ">
    <property type="taxonomic scope" value="Eukaryota"/>
</dbReference>
<dbReference type="AlphaFoldDB" id="H9GHU4"/>
<reference evidence="2" key="1">
    <citation type="submission" date="2009-12" db="EMBL/GenBank/DDBJ databases">
        <title>The Genome Sequence of Anolis carolinensis (Green Anole Lizard).</title>
        <authorList>
            <consortium name="The Genome Sequencing Platform"/>
            <person name="Di Palma F."/>
            <person name="Alfoldi J."/>
            <person name="Heiman D."/>
            <person name="Young S."/>
            <person name="Grabherr M."/>
            <person name="Johnson J."/>
            <person name="Lander E.S."/>
            <person name="Lindblad-Toh K."/>
        </authorList>
    </citation>
    <scope>NUCLEOTIDE SEQUENCE [LARGE SCALE GENOMIC DNA]</scope>
    <source>
        <strain evidence="2">JBL SC #1</strain>
    </source>
</reference>
<name>H9GHU4_ANOCA</name>
<feature type="region of interest" description="Disordered" evidence="1">
    <location>
        <begin position="235"/>
        <end position="258"/>
    </location>
</feature>
<dbReference type="STRING" id="28377.ENSACAP00000011338"/>
<proteinExistence type="predicted"/>
<evidence type="ECO:0000313" key="3">
    <source>
        <dbReference type="Proteomes" id="UP000001646"/>
    </source>
</evidence>